<evidence type="ECO:0000313" key="1">
    <source>
        <dbReference type="EMBL" id="CAH1192093.1"/>
    </source>
</evidence>
<name>A0ABN8FTE6_9BACL</name>
<protein>
    <submittedName>
        <fullName evidence="1">Uncharacterized protein</fullName>
    </submittedName>
</protein>
<organism evidence="1 2">
    <name type="scientific">Paenibacillus auburnensis</name>
    <dbReference type="NCBI Taxonomy" id="2905649"/>
    <lineage>
        <taxon>Bacteria</taxon>
        <taxon>Bacillati</taxon>
        <taxon>Bacillota</taxon>
        <taxon>Bacilli</taxon>
        <taxon>Bacillales</taxon>
        <taxon>Paenibacillaceae</taxon>
        <taxon>Paenibacillus</taxon>
    </lineage>
</organism>
<comment type="caution">
    <text evidence="1">The sequence shown here is derived from an EMBL/GenBank/DDBJ whole genome shotgun (WGS) entry which is preliminary data.</text>
</comment>
<dbReference type="Proteomes" id="UP000838324">
    <property type="component" value="Unassembled WGS sequence"/>
</dbReference>
<proteinExistence type="predicted"/>
<gene>
    <name evidence="1" type="ORF">PAECIP111892_00847</name>
</gene>
<reference evidence="1" key="1">
    <citation type="submission" date="2022-01" db="EMBL/GenBank/DDBJ databases">
        <authorList>
            <person name="Criscuolo A."/>
        </authorList>
    </citation>
    <scope>NUCLEOTIDE SEQUENCE</scope>
    <source>
        <strain evidence="1">CIP111892</strain>
    </source>
</reference>
<accession>A0ABN8FTE6</accession>
<sequence>MHVYRIKTYDMPTTKKRSRPSCWQTSSYFLICSQGLKTFNYYSNNMFLLGSGFSFFFPYHVNILDNKIKESAPEELTSFEGDWDSRFP</sequence>
<evidence type="ECO:0000313" key="2">
    <source>
        <dbReference type="Proteomes" id="UP000838324"/>
    </source>
</evidence>
<keyword evidence="2" id="KW-1185">Reference proteome</keyword>
<dbReference type="EMBL" id="CAKMMG010000001">
    <property type="protein sequence ID" value="CAH1192093.1"/>
    <property type="molecule type" value="Genomic_DNA"/>
</dbReference>